<organism evidence="5 6">
    <name type="scientific">Suttonella ornithocola</name>
    <dbReference type="NCBI Taxonomy" id="279832"/>
    <lineage>
        <taxon>Bacteria</taxon>
        <taxon>Pseudomonadati</taxon>
        <taxon>Pseudomonadota</taxon>
        <taxon>Gammaproteobacteria</taxon>
        <taxon>Cardiobacteriales</taxon>
        <taxon>Cardiobacteriaceae</taxon>
        <taxon>Suttonella</taxon>
    </lineage>
</organism>
<evidence type="ECO:0000256" key="2">
    <source>
        <dbReference type="ARBA" id="ARBA00022723"/>
    </source>
</evidence>
<dbReference type="PANTHER" id="PTHR32308:SF10">
    <property type="entry name" value="CITRATE LYASE SUBUNIT BETA"/>
    <property type="match status" value="1"/>
</dbReference>
<keyword evidence="6" id="KW-1185">Reference proteome</keyword>
<dbReference type="EMBL" id="UHIC01000001">
    <property type="protein sequence ID" value="SUO94375.1"/>
    <property type="molecule type" value="Genomic_DNA"/>
</dbReference>
<accession>A0A380MP41</accession>
<dbReference type="GO" id="GO:0016829">
    <property type="term" value="F:lyase activity"/>
    <property type="evidence" value="ECO:0007669"/>
    <property type="project" value="UniProtKB-KW"/>
</dbReference>
<sequence length="304" mass="33726">MTMIIDKKPPLGAALYVPATHPDLAAIMQGDKLPHIKELIICTEDSVAEHELPHAIANLKAALDSFVPSAESTRHLFLRPRHPAILHELLQHPKALKTFSGVALPKFTENNLPLWRPELPRTTANGHPFWLMPILETVDVFSPSQMEKLAHALQPLAKQILTLRIGGNDLLALLNIRRPRGCTLYETALGHTIAQLSTCFIPKGFALSAAVFEYLDDPETLAREVQSDLHYGLTGKTAIHPEQIALIEQHYAVSEADLRAAQAILNPEASGVFRLDGAMCEPATHRAWAEKMRRHARFFGVRTN</sequence>
<reference evidence="5 6" key="1">
    <citation type="submission" date="2018-06" db="EMBL/GenBank/DDBJ databases">
        <authorList>
            <consortium name="Pathogen Informatics"/>
            <person name="Doyle S."/>
        </authorList>
    </citation>
    <scope>NUCLEOTIDE SEQUENCE [LARGE SCALE GENOMIC DNA]</scope>
    <source>
        <strain evidence="5 6">NCTC13337</strain>
    </source>
</reference>
<dbReference type="InterPro" id="IPR015813">
    <property type="entry name" value="Pyrv/PenolPyrv_kinase-like_dom"/>
</dbReference>
<dbReference type="Pfam" id="PF15617">
    <property type="entry name" value="C-C_Bond_Lyase"/>
    <property type="match status" value="1"/>
</dbReference>
<keyword evidence="5" id="KW-0456">Lyase</keyword>
<dbReference type="GO" id="GO:0006107">
    <property type="term" value="P:oxaloacetate metabolic process"/>
    <property type="evidence" value="ECO:0007669"/>
    <property type="project" value="TreeGrafter"/>
</dbReference>
<dbReference type="InterPro" id="IPR011206">
    <property type="entry name" value="Citrate_lyase_beta/mcl1/mcl2"/>
</dbReference>
<feature type="binding site" evidence="4">
    <location>
        <position position="169"/>
    </location>
    <ligand>
        <name>Mg(2+)</name>
        <dbReference type="ChEBI" id="CHEBI:18420"/>
    </ligand>
</feature>
<dbReference type="OrthoDB" id="348111at2"/>
<dbReference type="PANTHER" id="PTHR32308">
    <property type="entry name" value="LYASE BETA SUBUNIT, PUTATIVE (AFU_ORTHOLOGUE AFUA_4G13030)-RELATED"/>
    <property type="match status" value="1"/>
</dbReference>
<dbReference type="PIRSF" id="PIRSF015582">
    <property type="entry name" value="Cit_lyase_B"/>
    <property type="match status" value="1"/>
</dbReference>
<dbReference type="InterPro" id="IPR039480">
    <property type="entry name" value="C-C_Bond_Lyase-like"/>
</dbReference>
<keyword evidence="2 4" id="KW-0479">Metal-binding</keyword>
<dbReference type="Proteomes" id="UP000254601">
    <property type="component" value="Unassembled WGS sequence"/>
</dbReference>
<evidence type="ECO:0000313" key="6">
    <source>
        <dbReference type="Proteomes" id="UP000254601"/>
    </source>
</evidence>
<dbReference type="Gene3D" id="3.20.20.60">
    <property type="entry name" value="Phosphoenolpyruvate-binding domains"/>
    <property type="match status" value="1"/>
</dbReference>
<keyword evidence="3 4" id="KW-0460">Magnesium</keyword>
<dbReference type="AlphaFoldDB" id="A0A380MP41"/>
<evidence type="ECO:0000256" key="4">
    <source>
        <dbReference type="PIRSR" id="PIRSR015582-2"/>
    </source>
</evidence>
<dbReference type="InterPro" id="IPR040442">
    <property type="entry name" value="Pyrv_kinase-like_dom_sf"/>
</dbReference>
<name>A0A380MP41_9GAMM</name>
<protein>
    <submittedName>
        <fullName evidence="5">Citrate lyase beta subunit</fullName>
    </submittedName>
</protein>
<evidence type="ECO:0000256" key="3">
    <source>
        <dbReference type="ARBA" id="ARBA00022842"/>
    </source>
</evidence>
<dbReference type="GO" id="GO:0000287">
    <property type="term" value="F:magnesium ion binding"/>
    <property type="evidence" value="ECO:0007669"/>
    <property type="project" value="TreeGrafter"/>
</dbReference>
<evidence type="ECO:0000313" key="5">
    <source>
        <dbReference type="EMBL" id="SUO94375.1"/>
    </source>
</evidence>
<evidence type="ECO:0000256" key="1">
    <source>
        <dbReference type="ARBA" id="ARBA00001946"/>
    </source>
</evidence>
<comment type="cofactor">
    <cofactor evidence="1">
        <name>Mg(2+)</name>
        <dbReference type="ChEBI" id="CHEBI:18420"/>
    </cofactor>
</comment>
<gene>
    <name evidence="5" type="ORF">NCTC13337_00705</name>
</gene>
<dbReference type="SUPFAM" id="SSF51621">
    <property type="entry name" value="Phosphoenolpyruvate/pyruvate domain"/>
    <property type="match status" value="1"/>
</dbReference>
<proteinExistence type="predicted"/>